<evidence type="ECO:0000256" key="3">
    <source>
        <dbReference type="ARBA" id="ARBA00022692"/>
    </source>
</evidence>
<evidence type="ECO:0000256" key="6">
    <source>
        <dbReference type="SAM" id="Phobius"/>
    </source>
</evidence>
<dbReference type="AlphaFoldDB" id="A0A1H4H4L5"/>
<evidence type="ECO:0000256" key="2">
    <source>
        <dbReference type="ARBA" id="ARBA00022475"/>
    </source>
</evidence>
<accession>A0A1H4H4L5</accession>
<keyword evidence="8" id="KW-1185">Reference proteome</keyword>
<dbReference type="STRING" id="571932.SAMN05421743_12265"/>
<dbReference type="PANTHER" id="PTHR40064:SF1">
    <property type="entry name" value="MEMBRANE PROTEIN"/>
    <property type="match status" value="1"/>
</dbReference>
<dbReference type="Pfam" id="PF06081">
    <property type="entry name" value="ArAE_1"/>
    <property type="match status" value="1"/>
</dbReference>
<dbReference type="InterPro" id="IPR010343">
    <property type="entry name" value="ArAE_1"/>
</dbReference>
<evidence type="ECO:0000313" key="8">
    <source>
        <dbReference type="Proteomes" id="UP000198584"/>
    </source>
</evidence>
<evidence type="ECO:0000256" key="5">
    <source>
        <dbReference type="ARBA" id="ARBA00023136"/>
    </source>
</evidence>
<dbReference type="OrthoDB" id="1653617at2"/>
<feature type="transmembrane region" description="Helical" evidence="6">
    <location>
        <begin position="100"/>
        <end position="120"/>
    </location>
</feature>
<dbReference type="GO" id="GO:0005886">
    <property type="term" value="C:plasma membrane"/>
    <property type="evidence" value="ECO:0007669"/>
    <property type="project" value="UniProtKB-SubCell"/>
</dbReference>
<dbReference type="Proteomes" id="UP000198584">
    <property type="component" value="Unassembled WGS sequence"/>
</dbReference>
<proteinExistence type="predicted"/>
<keyword evidence="5 6" id="KW-0472">Membrane</keyword>
<dbReference type="InterPro" id="IPR052984">
    <property type="entry name" value="UPF0421"/>
</dbReference>
<protein>
    <submittedName>
        <fullName evidence="7">Uncharacterized membrane protein YgaE, UPF0421/DUF939 family</fullName>
    </submittedName>
</protein>
<dbReference type="PANTHER" id="PTHR40064">
    <property type="entry name" value="MEMBRANE PROTEIN-RELATED"/>
    <property type="match status" value="1"/>
</dbReference>
<keyword evidence="4 6" id="KW-1133">Transmembrane helix</keyword>
<comment type="subcellular location">
    <subcellularLocation>
        <location evidence="1">Cell membrane</location>
        <topology evidence="1">Multi-pass membrane protein</topology>
    </subcellularLocation>
</comment>
<dbReference type="EMBL" id="FNQR01000022">
    <property type="protein sequence ID" value="SEB16773.1"/>
    <property type="molecule type" value="Genomic_DNA"/>
</dbReference>
<sequence length="359" mass="41631">MKLGARMMKTGLAVAVAVYIASLTELTTPVVAGIAAVFSIQPSIYRSYQTVLEQIQANIIAVAVAIIVYYTLGDGAFIVGFSIILVIALNMQLKMNENTIIFAVVALILLMEPTEMAFLPYAGARFTSLMIGILSAFAVNLAFVPPKYETNLFRQIDRNTSDILQWLRVTIRHLNDEPALKTEMNRLQDEIRYIDQTYLLYKEERTYLSKNRFAKARKMVLFRQLIATTKKSFDVLKAFHRLEVDIDNIPPAFKEVLVTELDKVIHAHEKLMLSLMGRIRKTHKESLQETEEPDIPMLVERLIRIYEDDRDPDKLIFLPLAAQLMEYHHHLEHLKRTLQSYQRFHYERHRNMFEQKQTR</sequence>
<feature type="transmembrane region" description="Helical" evidence="6">
    <location>
        <begin position="55"/>
        <end position="88"/>
    </location>
</feature>
<reference evidence="7 8" key="1">
    <citation type="submission" date="2016-10" db="EMBL/GenBank/DDBJ databases">
        <authorList>
            <person name="de Groot N.N."/>
        </authorList>
    </citation>
    <scope>NUCLEOTIDE SEQUENCE [LARGE SCALE GENOMIC DNA]</scope>
    <source>
        <strain evidence="7 8">CCM7597</strain>
    </source>
</reference>
<feature type="transmembrane region" description="Helical" evidence="6">
    <location>
        <begin position="126"/>
        <end position="144"/>
    </location>
</feature>
<keyword evidence="2" id="KW-1003">Cell membrane</keyword>
<evidence type="ECO:0000256" key="1">
    <source>
        <dbReference type="ARBA" id="ARBA00004651"/>
    </source>
</evidence>
<organism evidence="7 8">
    <name type="scientific">Thalassobacillus cyri</name>
    <dbReference type="NCBI Taxonomy" id="571932"/>
    <lineage>
        <taxon>Bacteria</taxon>
        <taxon>Bacillati</taxon>
        <taxon>Bacillota</taxon>
        <taxon>Bacilli</taxon>
        <taxon>Bacillales</taxon>
        <taxon>Bacillaceae</taxon>
        <taxon>Thalassobacillus</taxon>
    </lineage>
</organism>
<evidence type="ECO:0000313" key="7">
    <source>
        <dbReference type="EMBL" id="SEB16773.1"/>
    </source>
</evidence>
<gene>
    <name evidence="7" type="ORF">SAMN05421743_12265</name>
</gene>
<name>A0A1H4H4L5_9BACI</name>
<evidence type="ECO:0000256" key="4">
    <source>
        <dbReference type="ARBA" id="ARBA00022989"/>
    </source>
</evidence>
<keyword evidence="3 6" id="KW-0812">Transmembrane</keyword>